<dbReference type="RefSeq" id="WP_115537891.1">
    <property type="nucleotide sequence ID" value="NZ_QRGA01000037.1"/>
</dbReference>
<dbReference type="SUPFAM" id="SSF81901">
    <property type="entry name" value="HCP-like"/>
    <property type="match status" value="1"/>
</dbReference>
<accession>A0A3D8JPA2</accession>
<reference evidence="1 2" key="1">
    <citation type="submission" date="2018-08" db="EMBL/GenBank/DDBJ databases">
        <title>Paraburkholderia sp. DHOM06 isolated from forest soil.</title>
        <authorList>
            <person name="Gao Z.-H."/>
            <person name="Qiu L.-H."/>
        </authorList>
    </citation>
    <scope>NUCLEOTIDE SEQUENCE [LARGE SCALE GENOMIC DNA]</scope>
    <source>
        <strain evidence="1 2">DHOM06</strain>
    </source>
</reference>
<name>A0A3D8JPA2_9BURK</name>
<gene>
    <name evidence="1" type="ORF">DWV00_33450</name>
</gene>
<dbReference type="InterPro" id="IPR050767">
    <property type="entry name" value="Sel1_AlgK"/>
</dbReference>
<dbReference type="InterPro" id="IPR006597">
    <property type="entry name" value="Sel1-like"/>
</dbReference>
<proteinExistence type="predicted"/>
<dbReference type="GO" id="GO:0036503">
    <property type="term" value="P:ERAD pathway"/>
    <property type="evidence" value="ECO:0007669"/>
    <property type="project" value="TreeGrafter"/>
</dbReference>
<dbReference type="SMART" id="SM00671">
    <property type="entry name" value="SEL1"/>
    <property type="match status" value="3"/>
</dbReference>
<organism evidence="1 2">
    <name type="scientific">Trinickia dinghuensis</name>
    <dbReference type="NCBI Taxonomy" id="2291023"/>
    <lineage>
        <taxon>Bacteria</taxon>
        <taxon>Pseudomonadati</taxon>
        <taxon>Pseudomonadota</taxon>
        <taxon>Betaproteobacteria</taxon>
        <taxon>Burkholderiales</taxon>
        <taxon>Burkholderiaceae</taxon>
        <taxon>Trinickia</taxon>
    </lineage>
</organism>
<evidence type="ECO:0000313" key="1">
    <source>
        <dbReference type="EMBL" id="RDU94535.1"/>
    </source>
</evidence>
<dbReference type="Proteomes" id="UP000256838">
    <property type="component" value="Unassembled WGS sequence"/>
</dbReference>
<comment type="caution">
    <text evidence="1">The sequence shown here is derived from an EMBL/GenBank/DDBJ whole genome shotgun (WGS) entry which is preliminary data.</text>
</comment>
<keyword evidence="2" id="KW-1185">Reference proteome</keyword>
<dbReference type="Pfam" id="PF08238">
    <property type="entry name" value="Sel1"/>
    <property type="match status" value="2"/>
</dbReference>
<dbReference type="InterPro" id="IPR011990">
    <property type="entry name" value="TPR-like_helical_dom_sf"/>
</dbReference>
<dbReference type="PANTHER" id="PTHR11102">
    <property type="entry name" value="SEL-1-LIKE PROTEIN"/>
    <property type="match status" value="1"/>
</dbReference>
<dbReference type="PANTHER" id="PTHR11102:SF147">
    <property type="entry name" value="SEL1L ADAPTOR SUBUNIT OF ERAD E3 UBIQUITIN LIGASE"/>
    <property type="match status" value="1"/>
</dbReference>
<dbReference type="Gene3D" id="1.25.40.10">
    <property type="entry name" value="Tetratricopeptide repeat domain"/>
    <property type="match status" value="1"/>
</dbReference>
<dbReference type="AlphaFoldDB" id="A0A3D8JPA2"/>
<sequence>MTKQSQDEWEQEPDLDGVRQALNLLKENSSEGERKLIDLAKKGSIYCMIRLGHYYWNKSVGAGDDDINRAEFWFSSACEAGSGMATFYLGRLYLKEGEYEKAHMTFEKGANLGYAPSIFNLGRMYRDGIGVNKNFDVAHMHFERAANLGHIYAKRALGRILLSGEFGFFSRFGGAKLVLCAAIEAVRELQRDHKSLRLQI</sequence>
<protein>
    <submittedName>
        <fullName evidence="1">Sel1 repeat family protein</fullName>
    </submittedName>
</protein>
<dbReference type="OrthoDB" id="9099688at2"/>
<dbReference type="EMBL" id="QRGA01000037">
    <property type="protein sequence ID" value="RDU94535.1"/>
    <property type="molecule type" value="Genomic_DNA"/>
</dbReference>
<evidence type="ECO:0000313" key="2">
    <source>
        <dbReference type="Proteomes" id="UP000256838"/>
    </source>
</evidence>